<accession>A0A3D8HH09</accession>
<sequence>MNIMNVILFLFSYCKFIPYQFLFKLSSVCKGRNIFKSKKLKFSKLHVLLNIGDFIQYWIYMDGAYEVSFVRYFFDKYKKSKGVFIDVGANLGTYSLNLVPCFEKIYAIEASSSNASFIKTVLFQNQVKNVEVYQKAILDEDNKILTLTLSDFTCGCNSLYDKPTGKEEQVQTITLDTIWKQNNRLNVRFLKIDIEGAEWGCVQGGKEMISCCHPDVWCEFNSESAHQAGYSLVDLYNYFIDRGYKAYTLKPITRFWRGCGCSMKPFDFEKISTDNFFGNILFIYS</sequence>
<evidence type="ECO:0000313" key="3">
    <source>
        <dbReference type="Proteomes" id="UP000256321"/>
    </source>
</evidence>
<dbReference type="InterPro" id="IPR052514">
    <property type="entry name" value="SAM-dependent_MTase"/>
</dbReference>
<organism evidence="2 3">
    <name type="scientific">Parabacteroides acidifaciens</name>
    <dbReference type="NCBI Taxonomy" id="2290935"/>
    <lineage>
        <taxon>Bacteria</taxon>
        <taxon>Pseudomonadati</taxon>
        <taxon>Bacteroidota</taxon>
        <taxon>Bacteroidia</taxon>
        <taxon>Bacteroidales</taxon>
        <taxon>Tannerellaceae</taxon>
        <taxon>Parabacteroides</taxon>
    </lineage>
</organism>
<evidence type="ECO:0000313" key="2">
    <source>
        <dbReference type="EMBL" id="RDU49980.1"/>
    </source>
</evidence>
<protein>
    <submittedName>
        <fullName evidence="2">FkbM family methyltransferase</fullName>
    </submittedName>
</protein>
<dbReference type="GO" id="GO:0008168">
    <property type="term" value="F:methyltransferase activity"/>
    <property type="evidence" value="ECO:0007669"/>
    <property type="project" value="UniProtKB-KW"/>
</dbReference>
<evidence type="ECO:0000259" key="1">
    <source>
        <dbReference type="Pfam" id="PF05050"/>
    </source>
</evidence>
<feature type="domain" description="Methyltransferase FkbM" evidence="1">
    <location>
        <begin position="86"/>
        <end position="245"/>
    </location>
</feature>
<dbReference type="GO" id="GO:0032259">
    <property type="term" value="P:methylation"/>
    <property type="evidence" value="ECO:0007669"/>
    <property type="project" value="UniProtKB-KW"/>
</dbReference>
<dbReference type="NCBIfam" id="TIGR01444">
    <property type="entry name" value="fkbM_fam"/>
    <property type="match status" value="1"/>
</dbReference>
<dbReference type="PANTHER" id="PTHR34203:SF15">
    <property type="entry name" value="SLL1173 PROTEIN"/>
    <property type="match status" value="1"/>
</dbReference>
<keyword evidence="2" id="KW-0808">Transferase</keyword>
<dbReference type="Proteomes" id="UP000256321">
    <property type="component" value="Unassembled WGS sequence"/>
</dbReference>
<keyword evidence="2" id="KW-0489">Methyltransferase</keyword>
<proteinExistence type="predicted"/>
<comment type="caution">
    <text evidence="2">The sequence shown here is derived from an EMBL/GenBank/DDBJ whole genome shotgun (WGS) entry which is preliminary data.</text>
</comment>
<dbReference type="AlphaFoldDB" id="A0A3D8HH09"/>
<dbReference type="InterPro" id="IPR006342">
    <property type="entry name" value="FkbM_mtfrase"/>
</dbReference>
<dbReference type="SUPFAM" id="SSF53335">
    <property type="entry name" value="S-adenosyl-L-methionine-dependent methyltransferases"/>
    <property type="match status" value="1"/>
</dbReference>
<dbReference type="Gene3D" id="3.40.50.150">
    <property type="entry name" value="Vaccinia Virus protein VP39"/>
    <property type="match status" value="1"/>
</dbReference>
<dbReference type="PANTHER" id="PTHR34203">
    <property type="entry name" value="METHYLTRANSFERASE, FKBM FAMILY PROTEIN"/>
    <property type="match status" value="1"/>
</dbReference>
<dbReference type="InterPro" id="IPR029063">
    <property type="entry name" value="SAM-dependent_MTases_sf"/>
</dbReference>
<gene>
    <name evidence="2" type="ORF">DWU89_06290</name>
</gene>
<dbReference type="Pfam" id="PF05050">
    <property type="entry name" value="Methyltransf_21"/>
    <property type="match status" value="1"/>
</dbReference>
<name>A0A3D8HH09_9BACT</name>
<reference evidence="2 3" key="1">
    <citation type="submission" date="2018-07" db="EMBL/GenBank/DDBJ databases">
        <title>Parabacteroides acidifaciens nov. sp., isolated from human feces.</title>
        <authorList>
            <person name="Wang Y.J."/>
        </authorList>
    </citation>
    <scope>NUCLEOTIDE SEQUENCE [LARGE SCALE GENOMIC DNA]</scope>
    <source>
        <strain evidence="2 3">426-9</strain>
    </source>
</reference>
<dbReference type="EMBL" id="QREV01000010">
    <property type="protein sequence ID" value="RDU49980.1"/>
    <property type="molecule type" value="Genomic_DNA"/>
</dbReference>